<keyword evidence="3" id="KW-1185">Reference proteome</keyword>
<protein>
    <submittedName>
        <fullName evidence="2">Transposase</fullName>
    </submittedName>
</protein>
<feature type="domain" description="Insertion element IS150 protein InsJ-like helix-turn-helix" evidence="1">
    <location>
        <begin position="5"/>
        <end position="45"/>
    </location>
</feature>
<gene>
    <name evidence="2" type="ORF">AB8U03_12800</name>
</gene>
<name>A0ABV4BQK8_9CLOT</name>
<dbReference type="InterPro" id="IPR010921">
    <property type="entry name" value="Trp_repressor/repl_initiator"/>
</dbReference>
<sequence>MSPDEKICAVKLFLDGKGSQRSIAGQLGISYQSFQQWIRNYKSMGKGIFIKKGRKL</sequence>
<proteinExistence type="predicted"/>
<dbReference type="Gene3D" id="1.10.10.60">
    <property type="entry name" value="Homeodomain-like"/>
    <property type="match status" value="1"/>
</dbReference>
<accession>A0ABV4BQK8</accession>
<evidence type="ECO:0000313" key="2">
    <source>
        <dbReference type="EMBL" id="MEY8001056.1"/>
    </source>
</evidence>
<dbReference type="InterPro" id="IPR055247">
    <property type="entry name" value="InsJ-like_HTH"/>
</dbReference>
<dbReference type="EMBL" id="JBGEWD010000012">
    <property type="protein sequence ID" value="MEY8001056.1"/>
    <property type="molecule type" value="Genomic_DNA"/>
</dbReference>
<dbReference type="Pfam" id="PF13518">
    <property type="entry name" value="HTH_28"/>
    <property type="match status" value="1"/>
</dbReference>
<organism evidence="2 3">
    <name type="scientific">Clostridium moutaii</name>
    <dbReference type="NCBI Taxonomy" id="3240932"/>
    <lineage>
        <taxon>Bacteria</taxon>
        <taxon>Bacillati</taxon>
        <taxon>Bacillota</taxon>
        <taxon>Clostridia</taxon>
        <taxon>Eubacteriales</taxon>
        <taxon>Clostridiaceae</taxon>
        <taxon>Clostridium</taxon>
    </lineage>
</organism>
<reference evidence="2 3" key="1">
    <citation type="submission" date="2024-08" db="EMBL/GenBank/DDBJ databases">
        <title>Clostridium lapicellarii sp. nov., and Clostridium renhuaiense sp. nov., two species isolated from the mud in a fermentation cellar used for producing sauce-flavour Chinese liquors.</title>
        <authorList>
            <person name="Yang F."/>
            <person name="Wang H."/>
            <person name="Chen L.Q."/>
            <person name="Zhou N."/>
            <person name="Lu J.J."/>
            <person name="Pu X.X."/>
            <person name="Wan B."/>
            <person name="Wang L."/>
            <person name="Liu S.J."/>
        </authorList>
    </citation>
    <scope>NUCLEOTIDE SEQUENCE [LARGE SCALE GENOMIC DNA]</scope>
    <source>
        <strain evidence="2 3">MT-5</strain>
    </source>
</reference>
<dbReference type="RefSeq" id="WP_369704956.1">
    <property type="nucleotide sequence ID" value="NZ_JBGEWD010000012.1"/>
</dbReference>
<dbReference type="Proteomes" id="UP001564657">
    <property type="component" value="Unassembled WGS sequence"/>
</dbReference>
<evidence type="ECO:0000259" key="1">
    <source>
        <dbReference type="Pfam" id="PF13518"/>
    </source>
</evidence>
<evidence type="ECO:0000313" key="3">
    <source>
        <dbReference type="Proteomes" id="UP001564657"/>
    </source>
</evidence>
<comment type="caution">
    <text evidence="2">The sequence shown here is derived from an EMBL/GenBank/DDBJ whole genome shotgun (WGS) entry which is preliminary data.</text>
</comment>
<dbReference type="SUPFAM" id="SSF48295">
    <property type="entry name" value="TrpR-like"/>
    <property type="match status" value="1"/>
</dbReference>